<keyword evidence="1" id="KW-0472">Membrane</keyword>
<evidence type="ECO:0000313" key="2">
    <source>
        <dbReference type="EMBL" id="KAG9232620.1"/>
    </source>
</evidence>
<organism evidence="2 3">
    <name type="scientific">Amylocarpus encephaloides</name>
    <dbReference type="NCBI Taxonomy" id="45428"/>
    <lineage>
        <taxon>Eukaryota</taxon>
        <taxon>Fungi</taxon>
        <taxon>Dikarya</taxon>
        <taxon>Ascomycota</taxon>
        <taxon>Pezizomycotina</taxon>
        <taxon>Leotiomycetes</taxon>
        <taxon>Helotiales</taxon>
        <taxon>Helotiales incertae sedis</taxon>
        <taxon>Amylocarpus</taxon>
    </lineage>
</organism>
<reference evidence="2" key="1">
    <citation type="journal article" date="2021" name="IMA Fungus">
        <title>Genomic characterization of three marine fungi, including Emericellopsis atlantica sp. nov. with signatures of a generalist lifestyle and marine biomass degradation.</title>
        <authorList>
            <person name="Hagestad O.C."/>
            <person name="Hou L."/>
            <person name="Andersen J.H."/>
            <person name="Hansen E.H."/>
            <person name="Altermark B."/>
            <person name="Li C."/>
            <person name="Kuhnert E."/>
            <person name="Cox R.J."/>
            <person name="Crous P.W."/>
            <person name="Spatafora J.W."/>
            <person name="Lail K."/>
            <person name="Amirebrahimi M."/>
            <person name="Lipzen A."/>
            <person name="Pangilinan J."/>
            <person name="Andreopoulos W."/>
            <person name="Hayes R.D."/>
            <person name="Ng V."/>
            <person name="Grigoriev I.V."/>
            <person name="Jackson S.A."/>
            <person name="Sutton T.D.S."/>
            <person name="Dobson A.D.W."/>
            <person name="Rama T."/>
        </authorList>
    </citation>
    <scope>NUCLEOTIDE SEQUENCE</scope>
    <source>
        <strain evidence="2">TRa018bII</strain>
    </source>
</reference>
<keyword evidence="1" id="KW-1133">Transmembrane helix</keyword>
<name>A0A9P8C3Z0_9HELO</name>
<dbReference type="EMBL" id="MU251539">
    <property type="protein sequence ID" value="KAG9232620.1"/>
    <property type="molecule type" value="Genomic_DNA"/>
</dbReference>
<dbReference type="AlphaFoldDB" id="A0A9P8C3Z0"/>
<keyword evidence="1" id="KW-0812">Transmembrane</keyword>
<evidence type="ECO:0000313" key="3">
    <source>
        <dbReference type="Proteomes" id="UP000824998"/>
    </source>
</evidence>
<accession>A0A9P8C3Z0</accession>
<feature type="transmembrane region" description="Helical" evidence="1">
    <location>
        <begin position="136"/>
        <end position="161"/>
    </location>
</feature>
<gene>
    <name evidence="2" type="ORF">BJ875DRAFT_73224</name>
</gene>
<sequence>MRLMAARKSDAAQGLDEFPLRILFPWTPSTSLPCYLPCGKYAFGRTCHAINHEIVSTHVTNPSAHKWDIFSLFINYLLILNRLRQHFWNHRIVAKDEVRYSGTSTTLCHPRIGYTSLLLIIACVTVLTSYGSSISLLLSLFYFAVCSLTALVAMLHIQILIGPVSR</sequence>
<protein>
    <submittedName>
        <fullName evidence="2">Uncharacterized protein</fullName>
    </submittedName>
</protein>
<proteinExistence type="predicted"/>
<evidence type="ECO:0000256" key="1">
    <source>
        <dbReference type="SAM" id="Phobius"/>
    </source>
</evidence>
<feature type="transmembrane region" description="Helical" evidence="1">
    <location>
        <begin position="112"/>
        <end position="130"/>
    </location>
</feature>
<keyword evidence="3" id="KW-1185">Reference proteome</keyword>
<comment type="caution">
    <text evidence="2">The sequence shown here is derived from an EMBL/GenBank/DDBJ whole genome shotgun (WGS) entry which is preliminary data.</text>
</comment>
<dbReference type="Proteomes" id="UP000824998">
    <property type="component" value="Unassembled WGS sequence"/>
</dbReference>